<feature type="transmembrane region" description="Helical" evidence="2">
    <location>
        <begin position="49"/>
        <end position="69"/>
    </location>
</feature>
<evidence type="ECO:0000256" key="1">
    <source>
        <dbReference type="SAM" id="MobiDB-lite"/>
    </source>
</evidence>
<organism evidence="3 4">
    <name type="scientific">Limoniibacter endophyticus</name>
    <dbReference type="NCBI Taxonomy" id="1565040"/>
    <lineage>
        <taxon>Bacteria</taxon>
        <taxon>Pseudomonadati</taxon>
        <taxon>Pseudomonadota</taxon>
        <taxon>Alphaproteobacteria</taxon>
        <taxon>Hyphomicrobiales</taxon>
        <taxon>Bartonellaceae</taxon>
        <taxon>Limoniibacter</taxon>
    </lineage>
</organism>
<dbReference type="InterPro" id="IPR005133">
    <property type="entry name" value="PhaG_MnhG_YufB"/>
</dbReference>
<dbReference type="PANTHER" id="PTHR34703:SF1">
    <property type="entry name" value="ANTIPORTER SUBUNIT MNHG2-RELATED"/>
    <property type="match status" value="1"/>
</dbReference>
<gene>
    <name evidence="3" type="primary">phaG</name>
    <name evidence="3" type="ORF">GCM10010136_33830</name>
</gene>
<keyword evidence="2" id="KW-0812">Transmembrane</keyword>
<evidence type="ECO:0000313" key="3">
    <source>
        <dbReference type="EMBL" id="GHC80608.1"/>
    </source>
</evidence>
<dbReference type="Proteomes" id="UP000641137">
    <property type="component" value="Unassembled WGS sequence"/>
</dbReference>
<dbReference type="EMBL" id="BMZO01000012">
    <property type="protein sequence ID" value="GHC80608.1"/>
    <property type="molecule type" value="Genomic_DNA"/>
</dbReference>
<name>A0A8J3DKA5_9HYPH</name>
<dbReference type="Pfam" id="PF03334">
    <property type="entry name" value="PhaG_MnhG_YufB"/>
    <property type="match status" value="1"/>
</dbReference>
<comment type="caution">
    <text evidence="3">The sequence shown here is derived from an EMBL/GenBank/DDBJ whole genome shotgun (WGS) entry which is preliminary data.</text>
</comment>
<feature type="transmembrane region" description="Helical" evidence="2">
    <location>
        <begin position="12"/>
        <end position="37"/>
    </location>
</feature>
<reference evidence="3" key="2">
    <citation type="submission" date="2020-09" db="EMBL/GenBank/DDBJ databases">
        <authorList>
            <person name="Sun Q."/>
            <person name="Kim S."/>
        </authorList>
    </citation>
    <scope>NUCLEOTIDE SEQUENCE</scope>
    <source>
        <strain evidence="3">KCTC 42097</strain>
    </source>
</reference>
<proteinExistence type="predicted"/>
<dbReference type="GO" id="GO:0015385">
    <property type="term" value="F:sodium:proton antiporter activity"/>
    <property type="evidence" value="ECO:0007669"/>
    <property type="project" value="TreeGrafter"/>
</dbReference>
<protein>
    <submittedName>
        <fullName evidence="3">Potassium efflux system protein</fullName>
    </submittedName>
</protein>
<reference evidence="3" key="1">
    <citation type="journal article" date="2014" name="Int. J. Syst. Evol. Microbiol.">
        <title>Complete genome sequence of Corynebacterium casei LMG S-19264T (=DSM 44701T), isolated from a smear-ripened cheese.</title>
        <authorList>
            <consortium name="US DOE Joint Genome Institute (JGI-PGF)"/>
            <person name="Walter F."/>
            <person name="Albersmeier A."/>
            <person name="Kalinowski J."/>
            <person name="Ruckert C."/>
        </authorList>
    </citation>
    <scope>NUCLEOTIDE SEQUENCE</scope>
    <source>
        <strain evidence="3">KCTC 42097</strain>
    </source>
</reference>
<dbReference type="PANTHER" id="PTHR34703">
    <property type="entry name" value="ANTIPORTER SUBUNIT MNHG2-RELATED"/>
    <property type="match status" value="1"/>
</dbReference>
<dbReference type="NCBIfam" id="TIGR01300">
    <property type="entry name" value="CPA3_mnhG_phaG"/>
    <property type="match status" value="1"/>
</dbReference>
<sequence>MMEDAANLPLWAAIFIAAFLILGSGLALIGAIGLVRFTSFYERLHAPTLTTSWGTAAIMLASILFFSVLGGRFVLHEILIGIFVTITTPITLMLLARAALHRDRFEQAGDFGDPVSKEDHTDEKQEELAEGRKPL</sequence>
<feature type="compositionally biased region" description="Basic and acidic residues" evidence="1">
    <location>
        <begin position="115"/>
        <end position="135"/>
    </location>
</feature>
<evidence type="ECO:0000313" key="4">
    <source>
        <dbReference type="Proteomes" id="UP000641137"/>
    </source>
</evidence>
<feature type="region of interest" description="Disordered" evidence="1">
    <location>
        <begin position="110"/>
        <end position="135"/>
    </location>
</feature>
<feature type="transmembrane region" description="Helical" evidence="2">
    <location>
        <begin position="75"/>
        <end position="96"/>
    </location>
</feature>
<accession>A0A8J3DKA5</accession>
<keyword evidence="2" id="KW-0472">Membrane</keyword>
<dbReference type="AlphaFoldDB" id="A0A8J3DKA5"/>
<evidence type="ECO:0000256" key="2">
    <source>
        <dbReference type="SAM" id="Phobius"/>
    </source>
</evidence>
<keyword evidence="2" id="KW-1133">Transmembrane helix</keyword>
<keyword evidence="4" id="KW-1185">Reference proteome</keyword>